<evidence type="ECO:0000313" key="1">
    <source>
        <dbReference type="EMBL" id="OFE42543.1"/>
    </source>
</evidence>
<name>A0A1E8E002_9GAMM</name>
<dbReference type="EMBL" id="MKQS01000038">
    <property type="protein sequence ID" value="OFE42543.1"/>
    <property type="molecule type" value="Genomic_DNA"/>
</dbReference>
<organism evidence="1 2">
    <name type="scientific">Acinetobacter towneri</name>
    <dbReference type="NCBI Taxonomy" id="202956"/>
    <lineage>
        <taxon>Bacteria</taxon>
        <taxon>Pseudomonadati</taxon>
        <taxon>Pseudomonadota</taxon>
        <taxon>Gammaproteobacteria</taxon>
        <taxon>Moraxellales</taxon>
        <taxon>Moraxellaceae</taxon>
        <taxon>Acinetobacter</taxon>
    </lineage>
</organism>
<proteinExistence type="predicted"/>
<dbReference type="AlphaFoldDB" id="A0A1E8E002"/>
<accession>A0A1E8E002</accession>
<sequence length="91" mass="10781">MFLPIFRYEYNNLKRDHKKETFLKSKLIVHFLEFKMNFSKLSFLNKKARHPVGLFRIGCLGITPVVPHVLVSHLSLLFYVLEHPVLYVPII</sequence>
<gene>
    <name evidence="1" type="ORF">BJN41_13825</name>
</gene>
<evidence type="ECO:0000313" key="2">
    <source>
        <dbReference type="Proteomes" id="UP000186931"/>
    </source>
</evidence>
<dbReference type="Proteomes" id="UP000186931">
    <property type="component" value="Unassembled WGS sequence"/>
</dbReference>
<comment type="caution">
    <text evidence="1">The sequence shown here is derived from an EMBL/GenBank/DDBJ whole genome shotgun (WGS) entry which is preliminary data.</text>
</comment>
<protein>
    <submittedName>
        <fullName evidence="1">Uncharacterized protein</fullName>
    </submittedName>
</protein>
<reference evidence="1 2" key="1">
    <citation type="submission" date="2016-10" db="EMBL/GenBank/DDBJ databases">
        <title>Genome of airborne Acinetobacter sp. 5-2Ac02 in the hospital environment: Species near to Acinetobacter towneri.</title>
        <authorList>
            <person name="Barbosa B."/>
            <person name="Fernandez-Garcia L."/>
            <person name="Gato E."/>
            <person name="Leao R."/>
            <person name="Albano R."/>
            <person name="Fernandez B."/>
            <person name="Fernandez-Cuenca F."/>
            <person name="Marques E."/>
            <person name="Tomas M."/>
        </authorList>
    </citation>
    <scope>NUCLEOTIDE SEQUENCE [LARGE SCALE GENOMIC DNA]</scope>
    <source>
        <strain evidence="1 2">5-2Ac02</strain>
    </source>
</reference>